<name>A0AAV7V3P2_PLEWA</name>
<proteinExistence type="predicted"/>
<evidence type="ECO:0000313" key="2">
    <source>
        <dbReference type="Proteomes" id="UP001066276"/>
    </source>
</evidence>
<organism evidence="1 2">
    <name type="scientific">Pleurodeles waltl</name>
    <name type="common">Iberian ribbed newt</name>
    <dbReference type="NCBI Taxonomy" id="8319"/>
    <lineage>
        <taxon>Eukaryota</taxon>
        <taxon>Metazoa</taxon>
        <taxon>Chordata</taxon>
        <taxon>Craniata</taxon>
        <taxon>Vertebrata</taxon>
        <taxon>Euteleostomi</taxon>
        <taxon>Amphibia</taxon>
        <taxon>Batrachia</taxon>
        <taxon>Caudata</taxon>
        <taxon>Salamandroidea</taxon>
        <taxon>Salamandridae</taxon>
        <taxon>Pleurodelinae</taxon>
        <taxon>Pleurodeles</taxon>
    </lineage>
</organism>
<reference evidence="1" key="1">
    <citation type="journal article" date="2022" name="bioRxiv">
        <title>Sequencing and chromosome-scale assembly of the giantPleurodeles waltlgenome.</title>
        <authorList>
            <person name="Brown T."/>
            <person name="Elewa A."/>
            <person name="Iarovenko S."/>
            <person name="Subramanian E."/>
            <person name="Araus A.J."/>
            <person name="Petzold A."/>
            <person name="Susuki M."/>
            <person name="Suzuki K.-i.T."/>
            <person name="Hayashi T."/>
            <person name="Toyoda A."/>
            <person name="Oliveira C."/>
            <person name="Osipova E."/>
            <person name="Leigh N.D."/>
            <person name="Simon A."/>
            <person name="Yun M.H."/>
        </authorList>
    </citation>
    <scope>NUCLEOTIDE SEQUENCE</scope>
    <source>
        <strain evidence="1">20211129_DDA</strain>
        <tissue evidence="1">Liver</tissue>
    </source>
</reference>
<evidence type="ECO:0000313" key="1">
    <source>
        <dbReference type="EMBL" id="KAJ1194603.1"/>
    </source>
</evidence>
<gene>
    <name evidence="1" type="ORF">NDU88_003891</name>
</gene>
<dbReference type="Proteomes" id="UP001066276">
    <property type="component" value="Chromosome 2_2"/>
</dbReference>
<dbReference type="AlphaFoldDB" id="A0AAV7V3P2"/>
<dbReference type="EMBL" id="JANPWB010000004">
    <property type="protein sequence ID" value="KAJ1194603.1"/>
    <property type="molecule type" value="Genomic_DNA"/>
</dbReference>
<protein>
    <submittedName>
        <fullName evidence="1">Uncharacterized protein</fullName>
    </submittedName>
</protein>
<comment type="caution">
    <text evidence="1">The sequence shown here is derived from an EMBL/GenBank/DDBJ whole genome shotgun (WGS) entry which is preliminary data.</text>
</comment>
<keyword evidence="2" id="KW-1185">Reference proteome</keyword>
<sequence length="129" mass="13933">MFTALEPRFCVPVTVGVLDWCFDSPPGPVRARLVFRGQLLRFAVLPPMLGPVSFKRRPLPPLFSDMGVPAPVAPGCPTHSVLLLVWRVGISFCCWSRHLANGLRLPTQVGRVPGISFTGSAAGPERGCP</sequence>
<accession>A0AAV7V3P2</accession>